<sequence length="302" mass="33525">MTIKIEQVSKLYGNQKALDQVSFEIGTGELVGFLGPNGAGKSTLMKIITGYLSSDGGMVTINGQIVETKNVAIRSQIGYLPENNPLYTDLYVREYLEMVAGFYQLQNKKEQVLKMIELTGLKTEQHKKIGALSKGYRQRVGLAQALIHDPAVLILDEPTTGLDPNQLEEIRQLIRTISANKTVMLSTHIMQEVEAICSRVIIINKGSIVADGSIDQLKGGQFAQKQTVFVEFDQSPNLEAIRKIQGLRKIEAINSTTFIAESDGSNDLRPSLFHFAVQNQLILLSLKEQQQSLENVFQDLTK</sequence>
<comment type="similarity">
    <text evidence="1">Belongs to the ABC transporter superfamily.</text>
</comment>
<dbReference type="Gene3D" id="3.40.50.300">
    <property type="entry name" value="P-loop containing nucleotide triphosphate hydrolases"/>
    <property type="match status" value="1"/>
</dbReference>
<organism evidence="6 7">
    <name type="scientific">Aquipluma nitroreducens</name>
    <dbReference type="NCBI Taxonomy" id="2010828"/>
    <lineage>
        <taxon>Bacteria</taxon>
        <taxon>Pseudomonadati</taxon>
        <taxon>Bacteroidota</taxon>
        <taxon>Bacteroidia</taxon>
        <taxon>Marinilabiliales</taxon>
        <taxon>Prolixibacteraceae</taxon>
        <taxon>Aquipluma</taxon>
    </lineage>
</organism>
<dbReference type="Pfam" id="PF00005">
    <property type="entry name" value="ABC_tran"/>
    <property type="match status" value="1"/>
</dbReference>
<dbReference type="RefSeq" id="WP_318350966.1">
    <property type="nucleotide sequence ID" value="NZ_AP018694.1"/>
</dbReference>
<dbReference type="CDD" id="cd03230">
    <property type="entry name" value="ABC_DR_subfamily_A"/>
    <property type="match status" value="1"/>
</dbReference>
<dbReference type="AlphaFoldDB" id="A0A5K7S8Z0"/>
<gene>
    <name evidence="6" type="ORF">AQPE_2183</name>
</gene>
<keyword evidence="4" id="KW-0067">ATP-binding</keyword>
<protein>
    <submittedName>
        <fullName evidence="6">ABC-type multidrug transport system, ATPase component</fullName>
    </submittedName>
</protein>
<evidence type="ECO:0000256" key="3">
    <source>
        <dbReference type="ARBA" id="ARBA00022741"/>
    </source>
</evidence>
<dbReference type="PANTHER" id="PTHR43335:SF4">
    <property type="entry name" value="ABC TRANSPORTER, ATP-BINDING PROTEIN"/>
    <property type="match status" value="1"/>
</dbReference>
<dbReference type="SUPFAM" id="SSF52540">
    <property type="entry name" value="P-loop containing nucleoside triphosphate hydrolases"/>
    <property type="match status" value="1"/>
</dbReference>
<name>A0A5K7S8Z0_9BACT</name>
<reference evidence="6" key="1">
    <citation type="journal article" date="2020" name="Int. J. Syst. Evol. Microbiol.">
        <title>Aquipluma nitroreducens gen. nov. sp. nov., a novel facultatively anaerobic bacterium isolated from a freshwater lake.</title>
        <authorList>
            <person name="Watanabe M."/>
            <person name="Kojima H."/>
            <person name="Fukui M."/>
        </authorList>
    </citation>
    <scope>NUCLEOTIDE SEQUENCE</scope>
    <source>
        <strain evidence="6">MeG22</strain>
    </source>
</reference>
<keyword evidence="7" id="KW-1185">Reference proteome</keyword>
<dbReference type="GO" id="GO:0016887">
    <property type="term" value="F:ATP hydrolysis activity"/>
    <property type="evidence" value="ECO:0007669"/>
    <property type="project" value="InterPro"/>
</dbReference>
<evidence type="ECO:0000313" key="7">
    <source>
        <dbReference type="Proteomes" id="UP001193389"/>
    </source>
</evidence>
<dbReference type="EMBL" id="AP018694">
    <property type="protein sequence ID" value="BBE18023.1"/>
    <property type="molecule type" value="Genomic_DNA"/>
</dbReference>
<accession>A0A5K7S8Z0</accession>
<keyword evidence="2" id="KW-0813">Transport</keyword>
<evidence type="ECO:0000259" key="5">
    <source>
        <dbReference type="PROSITE" id="PS50893"/>
    </source>
</evidence>
<dbReference type="NCBIfam" id="TIGR03522">
    <property type="entry name" value="GldA_ABC_ATP"/>
    <property type="match status" value="1"/>
</dbReference>
<proteinExistence type="inferred from homology"/>
<evidence type="ECO:0000313" key="6">
    <source>
        <dbReference type="EMBL" id="BBE18023.1"/>
    </source>
</evidence>
<keyword evidence="3" id="KW-0547">Nucleotide-binding</keyword>
<dbReference type="PROSITE" id="PS50893">
    <property type="entry name" value="ABC_TRANSPORTER_2"/>
    <property type="match status" value="1"/>
</dbReference>
<dbReference type="PANTHER" id="PTHR43335">
    <property type="entry name" value="ABC TRANSPORTER, ATP-BINDING PROTEIN"/>
    <property type="match status" value="1"/>
</dbReference>
<evidence type="ECO:0000256" key="2">
    <source>
        <dbReference type="ARBA" id="ARBA00022448"/>
    </source>
</evidence>
<dbReference type="InterPro" id="IPR019864">
    <property type="entry name" value="Motility-assoc_ABC_GldA"/>
</dbReference>
<dbReference type="InterPro" id="IPR003593">
    <property type="entry name" value="AAA+_ATPase"/>
</dbReference>
<dbReference type="InterPro" id="IPR003439">
    <property type="entry name" value="ABC_transporter-like_ATP-bd"/>
</dbReference>
<dbReference type="SMART" id="SM00382">
    <property type="entry name" value="AAA"/>
    <property type="match status" value="1"/>
</dbReference>
<dbReference type="GO" id="GO:0005524">
    <property type="term" value="F:ATP binding"/>
    <property type="evidence" value="ECO:0007669"/>
    <property type="project" value="UniProtKB-KW"/>
</dbReference>
<evidence type="ECO:0000256" key="4">
    <source>
        <dbReference type="ARBA" id="ARBA00022840"/>
    </source>
</evidence>
<dbReference type="InterPro" id="IPR027417">
    <property type="entry name" value="P-loop_NTPase"/>
</dbReference>
<dbReference type="KEGG" id="anf:AQPE_2183"/>
<dbReference type="Proteomes" id="UP001193389">
    <property type="component" value="Chromosome"/>
</dbReference>
<feature type="domain" description="ABC transporter" evidence="5">
    <location>
        <begin position="3"/>
        <end position="230"/>
    </location>
</feature>
<evidence type="ECO:0000256" key="1">
    <source>
        <dbReference type="ARBA" id="ARBA00005417"/>
    </source>
</evidence>